<dbReference type="OrthoDB" id="1243636at2"/>
<dbReference type="AlphaFoldDB" id="A0A0Q3KB78"/>
<protein>
    <submittedName>
        <fullName evidence="1">Uncharacterized protein</fullName>
    </submittedName>
</protein>
<dbReference type="Proteomes" id="UP000051682">
    <property type="component" value="Unassembled WGS sequence"/>
</dbReference>
<gene>
    <name evidence="1" type="ORF">AR438_02060</name>
</gene>
<accession>A0A0Q3KB78</accession>
<organism evidence="1 2">
    <name type="scientific">Chryseobacterium aquaticum</name>
    <dbReference type="NCBI Taxonomy" id="452084"/>
    <lineage>
        <taxon>Bacteria</taxon>
        <taxon>Pseudomonadati</taxon>
        <taxon>Bacteroidota</taxon>
        <taxon>Flavobacteriia</taxon>
        <taxon>Flavobacteriales</taxon>
        <taxon>Weeksellaceae</taxon>
        <taxon>Chryseobacterium group</taxon>
        <taxon>Chryseobacterium</taxon>
    </lineage>
</organism>
<dbReference type="EMBL" id="LLYZ01000002">
    <property type="protein sequence ID" value="KQK27019.1"/>
    <property type="molecule type" value="Genomic_DNA"/>
</dbReference>
<evidence type="ECO:0000313" key="1">
    <source>
        <dbReference type="EMBL" id="KQK27019.1"/>
    </source>
</evidence>
<evidence type="ECO:0000313" key="2">
    <source>
        <dbReference type="Proteomes" id="UP000051682"/>
    </source>
</evidence>
<name>A0A0Q3KB78_9FLAO</name>
<dbReference type="RefSeq" id="WP_056011298.1">
    <property type="nucleotide sequence ID" value="NZ_LLYZ01000002.1"/>
</dbReference>
<comment type="caution">
    <text evidence="1">The sequence shown here is derived from an EMBL/GenBank/DDBJ whole genome shotgun (WGS) entry which is preliminary data.</text>
</comment>
<keyword evidence="2" id="KW-1185">Reference proteome</keyword>
<sequence length="392" mass="47113">MKKTVTFYVLLELRDLEFLAQNNFRELPFNEIPYAFKQKEIEIFAERLKQFKDNILITANVECDIDKFKEYRESHPDENPTESGGLSETQTNTFNYSLIDKIKIENVFGKNLQNYENEKILSILEFEKRFFEFRLKVFLITNSREIISHDDFVSPIVEKQDPENFTDEQIKQQIEEVIEEHERVLKKAKERTATINSVEEAVEFLINEDLDQTKLDEIKNKSLVTRFDDCGEHFGYNMYLRNVFIYPNKNQIFLENLRNYNSHYVTEMGEFGEGIIEDLLWRKVNNCETTKDNSNKIEKIQKQIKEGLEFDSYWNLTIKMKLLSYNLNDNEIESYLKLENMEENDKDNFDEYYYQKKALLARLNEKDRQTFERLKQDYFNIQEVINKLKQKP</sequence>
<proteinExistence type="predicted"/>
<reference evidence="1 2" key="1">
    <citation type="submission" date="2015-10" db="EMBL/GenBank/DDBJ databases">
        <title>Chryseobacterium aquaticum genome.</title>
        <authorList>
            <person name="Newman J.D."/>
            <person name="Ferguson M.B."/>
            <person name="Miller J.R."/>
        </authorList>
    </citation>
    <scope>NUCLEOTIDE SEQUENCE [LARGE SCALE GENOMIC DNA]</scope>
    <source>
        <strain evidence="1 2">KCTC 12483</strain>
    </source>
</reference>